<proteinExistence type="predicted"/>
<feature type="region of interest" description="Disordered" evidence="2">
    <location>
        <begin position="1"/>
        <end position="32"/>
    </location>
</feature>
<protein>
    <submittedName>
        <fullName evidence="3">Uncharacterized protein</fullName>
    </submittedName>
</protein>
<feature type="coiled-coil region" evidence="1">
    <location>
        <begin position="87"/>
        <end position="146"/>
    </location>
</feature>
<accession>A0AAW0ETS0</accession>
<name>A0AAW0ETS0_9TRYP</name>
<gene>
    <name evidence="3" type="ORF">NESM_000706500</name>
</gene>
<keyword evidence="1" id="KW-0175">Coiled coil</keyword>
<comment type="caution">
    <text evidence="3">The sequence shown here is derived from an EMBL/GenBank/DDBJ whole genome shotgun (WGS) entry which is preliminary data.</text>
</comment>
<reference evidence="3 4" key="1">
    <citation type="journal article" date="2021" name="MBio">
        <title>A New Model Trypanosomatid, Novymonas esmeraldas: Genomic Perception of Its 'Candidatus Pandoraea novymonadis' Endosymbiont.</title>
        <authorList>
            <person name="Zakharova A."/>
            <person name="Saura A."/>
            <person name="Butenko A."/>
            <person name="Podesvova L."/>
            <person name="Warmusova S."/>
            <person name="Kostygov A.Y."/>
            <person name="Nenarokova A."/>
            <person name="Lukes J."/>
            <person name="Opperdoes F.R."/>
            <person name="Yurchenko V."/>
        </authorList>
    </citation>
    <scope>NUCLEOTIDE SEQUENCE [LARGE SCALE GENOMIC DNA]</scope>
    <source>
        <strain evidence="3 4">E262AT.01</strain>
    </source>
</reference>
<evidence type="ECO:0000313" key="3">
    <source>
        <dbReference type="EMBL" id="KAK7197563.1"/>
    </source>
</evidence>
<evidence type="ECO:0000256" key="2">
    <source>
        <dbReference type="SAM" id="MobiDB-lite"/>
    </source>
</evidence>
<feature type="compositionally biased region" description="Low complexity" evidence="2">
    <location>
        <begin position="1"/>
        <end position="13"/>
    </location>
</feature>
<feature type="region of interest" description="Disordered" evidence="2">
    <location>
        <begin position="316"/>
        <end position="340"/>
    </location>
</feature>
<evidence type="ECO:0000256" key="1">
    <source>
        <dbReference type="SAM" id="Coils"/>
    </source>
</evidence>
<organism evidence="3 4">
    <name type="scientific">Novymonas esmeraldas</name>
    <dbReference type="NCBI Taxonomy" id="1808958"/>
    <lineage>
        <taxon>Eukaryota</taxon>
        <taxon>Discoba</taxon>
        <taxon>Euglenozoa</taxon>
        <taxon>Kinetoplastea</taxon>
        <taxon>Metakinetoplastina</taxon>
        <taxon>Trypanosomatida</taxon>
        <taxon>Trypanosomatidae</taxon>
        <taxon>Novymonas</taxon>
    </lineage>
</organism>
<feature type="region of interest" description="Disordered" evidence="2">
    <location>
        <begin position="397"/>
        <end position="432"/>
    </location>
</feature>
<sequence>MPSLRRASLSPSPRRQRTATAPSLAPEEGGGSYAEYAERRDALLQSIRGGLDDHVRDMEGRAREAVAHAAAVAQTSRAQAAECLDYVGRLENQIAALQQSRRTCEAELHAAQTSAAETRRALEEELTSLRQSVEEARQQARLAHEEQERCRLLREAEERRHAVAETHLRDFTATVELRFRRAVDTLESEVRERKQWADQQCALYERCVREAAWRAEQSERSHGALHYTEAMARARAAAVPTARESAAKGVPSLRGWEGDDAASAAARRRCTGSQTGAAQLQKCARCSPSATASSASTATSPPPPPLAAQPECRRLWESESDDCRPATAAPPVSNTRASSAAEATVRHTLCSAAASDDTATPLPCRLVAVDGVPRLADDTVHFPDATAAPAAAAAAAAAAAPPSPTPRADDSLLRSTGTPLCRVPVRRSASPPFPDRRLILDVSCSTDAFATISTPRRREA</sequence>
<keyword evidence="4" id="KW-1185">Reference proteome</keyword>
<evidence type="ECO:0000313" key="4">
    <source>
        <dbReference type="Proteomes" id="UP001430356"/>
    </source>
</evidence>
<dbReference type="Proteomes" id="UP001430356">
    <property type="component" value="Unassembled WGS sequence"/>
</dbReference>
<dbReference type="EMBL" id="JAECZO010000110">
    <property type="protein sequence ID" value="KAK7197563.1"/>
    <property type="molecule type" value="Genomic_DNA"/>
</dbReference>
<dbReference type="AlphaFoldDB" id="A0AAW0ETS0"/>